<dbReference type="EMBL" id="AAGVVM010000113">
    <property type="protein sequence ID" value="EBS5461046.1"/>
    <property type="molecule type" value="Genomic_DNA"/>
</dbReference>
<comment type="caution">
    <text evidence="2">The sequence shown here is derived from an EMBL/GenBank/DDBJ whole genome shotgun (WGS) entry which is preliminary data.</text>
</comment>
<feature type="transmembrane region" description="Helical" evidence="1">
    <location>
        <begin position="54"/>
        <end position="72"/>
    </location>
</feature>
<evidence type="ECO:0000313" key="2">
    <source>
        <dbReference type="EMBL" id="EBS5461046.1"/>
    </source>
</evidence>
<name>A0A5V0BWQ0_SALEN</name>
<keyword evidence="1" id="KW-1133">Transmembrane helix</keyword>
<dbReference type="Pfam" id="PF06496">
    <property type="entry name" value="DUF1097"/>
    <property type="match status" value="1"/>
</dbReference>
<feature type="transmembrane region" description="Helical" evidence="1">
    <location>
        <begin position="7"/>
        <end position="25"/>
    </location>
</feature>
<feature type="transmembrane region" description="Helical" evidence="1">
    <location>
        <begin position="84"/>
        <end position="105"/>
    </location>
</feature>
<evidence type="ECO:0000256" key="1">
    <source>
        <dbReference type="SAM" id="Phobius"/>
    </source>
</evidence>
<proteinExistence type="predicted"/>
<protein>
    <submittedName>
        <fullName evidence="2">DUF1097 domain-containing protein</fullName>
    </submittedName>
</protein>
<sequence>MERKHVGLISIAISTGILSGIWEWLAVSLGLFSWAGFLGCTACFACPHNGLKGLSICVCTLLSGVIWSLVIIYESSLDPHPEIISYVTTGIVAFLMCVQASQWFLSFIPGTFIGACATFAGQGNWQEILPSLMLGLCFGYIMKRSGLWLTSYWEN</sequence>
<feature type="transmembrane region" description="Helical" evidence="1">
    <location>
        <begin position="31"/>
        <end position="47"/>
    </location>
</feature>
<gene>
    <name evidence="2" type="ORF">DUU06_26410</name>
</gene>
<organism evidence="2">
    <name type="scientific">Salmonella enteritidis</name>
    <dbReference type="NCBI Taxonomy" id="149539"/>
    <lineage>
        <taxon>Bacteria</taxon>
        <taxon>Pseudomonadati</taxon>
        <taxon>Pseudomonadota</taxon>
        <taxon>Gammaproteobacteria</taxon>
        <taxon>Enterobacterales</taxon>
        <taxon>Enterobacteriaceae</taxon>
        <taxon>Salmonella</taxon>
    </lineage>
</organism>
<reference evidence="2" key="1">
    <citation type="submission" date="2018-07" db="EMBL/GenBank/DDBJ databases">
        <authorList>
            <person name="Ashton P.M."/>
            <person name="Dallman T."/>
            <person name="Nair S."/>
            <person name="De Pinna E."/>
            <person name="Peters T."/>
            <person name="Grant K."/>
        </authorList>
    </citation>
    <scope>NUCLEOTIDE SEQUENCE</scope>
    <source>
        <strain evidence="2">245081</strain>
    </source>
</reference>
<dbReference type="AlphaFoldDB" id="A0A5V0BWQ0"/>
<keyword evidence="1" id="KW-0472">Membrane</keyword>
<keyword evidence="1" id="KW-0812">Transmembrane</keyword>
<dbReference type="InterPro" id="IPR009476">
    <property type="entry name" value="DUF1097"/>
</dbReference>
<accession>A0A5V0BWQ0</accession>